<dbReference type="PROSITE" id="PS50158">
    <property type="entry name" value="ZF_CCHC"/>
    <property type="match status" value="1"/>
</dbReference>
<organism evidence="4 5">
    <name type="scientific">Priapulus caudatus</name>
    <name type="common">Priapulid worm</name>
    <dbReference type="NCBI Taxonomy" id="37621"/>
    <lineage>
        <taxon>Eukaryota</taxon>
        <taxon>Metazoa</taxon>
        <taxon>Ecdysozoa</taxon>
        <taxon>Scalidophora</taxon>
        <taxon>Priapulida</taxon>
        <taxon>Priapulimorpha</taxon>
        <taxon>Priapulimorphida</taxon>
        <taxon>Priapulidae</taxon>
        <taxon>Priapulus</taxon>
    </lineage>
</organism>
<dbReference type="SUPFAM" id="SSF56672">
    <property type="entry name" value="DNA/RNA polymerases"/>
    <property type="match status" value="1"/>
</dbReference>
<dbReference type="CDD" id="cd01644">
    <property type="entry name" value="RT_pepA17"/>
    <property type="match status" value="1"/>
</dbReference>
<protein>
    <submittedName>
        <fullName evidence="5">Uncharacterized protein LOC106817812</fullName>
    </submittedName>
</protein>
<dbReference type="InterPro" id="IPR005312">
    <property type="entry name" value="DUF1759"/>
</dbReference>
<dbReference type="Pfam" id="PF03564">
    <property type="entry name" value="DUF1759"/>
    <property type="match status" value="1"/>
</dbReference>
<keyword evidence="1" id="KW-0863">Zinc-finger</keyword>
<keyword evidence="1" id="KW-0862">Zinc</keyword>
<reference evidence="5" key="1">
    <citation type="submission" date="2025-08" db="UniProtKB">
        <authorList>
            <consortium name="RefSeq"/>
        </authorList>
    </citation>
    <scope>IDENTIFICATION</scope>
</reference>
<feature type="region of interest" description="Disordered" evidence="2">
    <location>
        <begin position="27"/>
        <end position="53"/>
    </location>
</feature>
<evidence type="ECO:0000313" key="4">
    <source>
        <dbReference type="Proteomes" id="UP000695022"/>
    </source>
</evidence>
<dbReference type="PANTHER" id="PTHR47331">
    <property type="entry name" value="PHD-TYPE DOMAIN-CONTAINING PROTEIN"/>
    <property type="match status" value="1"/>
</dbReference>
<feature type="compositionally biased region" description="Polar residues" evidence="2">
    <location>
        <begin position="29"/>
        <end position="53"/>
    </location>
</feature>
<feature type="domain" description="CCHC-type" evidence="3">
    <location>
        <begin position="635"/>
        <end position="650"/>
    </location>
</feature>
<gene>
    <name evidence="5" type="primary">LOC106817812</name>
</gene>
<evidence type="ECO:0000259" key="3">
    <source>
        <dbReference type="PROSITE" id="PS50158"/>
    </source>
</evidence>
<name>A0ABM1F0M8_PRICU</name>
<evidence type="ECO:0000313" key="5">
    <source>
        <dbReference type="RefSeq" id="XP_014677999.1"/>
    </source>
</evidence>
<evidence type="ECO:0000256" key="1">
    <source>
        <dbReference type="PROSITE-ProRule" id="PRU00047"/>
    </source>
</evidence>
<evidence type="ECO:0000256" key="2">
    <source>
        <dbReference type="SAM" id="MobiDB-lite"/>
    </source>
</evidence>
<dbReference type="Pfam" id="PF05380">
    <property type="entry name" value="Peptidase_A17"/>
    <property type="match status" value="1"/>
</dbReference>
<dbReference type="Proteomes" id="UP000695022">
    <property type="component" value="Unplaced"/>
</dbReference>
<sequence>MSDEGEVHSASEVNDGLVTANVATLAGHDTNSCPDFPTNTELSGVPNQDSLTSVRQRVPSDKFASWQTDQNKRNFRSAISAWRKGASRAELTLSESQDISALKRECERLGTLMNEVSHRFERYETLVVPEEHDMVCQRYDEIEKENLLLTRQLAGTIREIRGDSEDTQSRLSSKSRASGISNISRVSSVSRRLDAEADRAMLKAKLQHMVLEDQTRLELEQKKAEYLRAKTLTELGMAEARLETIVKEEEFSSPLPGEPTTSAENVIRYLQSQPKSPICSSFPVNDDGVGPTQVSATRQKGPAAAQHVPYNSQPSDSGARHVDSTLDANVKEWKPLEPKNDITAFAEALSASIGLSRLPVPEPPVFQGDPLEYPDWEASFAALIESRGIPVQERIHYLKRYLSGPAKEAVNGYFLLKSENAFEKAKSVLQKRYGSPFAVSEAFRRKLESWPRIQPRDGRGLQKFSDFLQQCEMAMADIESLTILNDNRENRKLLQKLPDWIVTRWGRLVSRERDSTGTYPKFSSFAKFLAEEAEIVCDPVVSLESLRSTQSLQGCERTTISRKSNGARSLATETKELRGSCETKNRGTTPTTVKEDIKRPVCSLCEKDHTLAACTDFHKKSMDEKREHIKQRKLCFGCLRKGHFTKDCRNRHTCWKCKKKHPTCLHEERGEGPQPIHEGSIEKTATNFNVRNTGTSTAMIVPVWVSSVNKPEAEILIYALLDTQSDTSFILDETSKALDVSRDPSRLKLNTMTSLNTVVQCDRVRGLQVRGYHSEDRLNIATAYTRDIIPVERASIPTSRTAKEWSHLATIAEEIPPLQNCEVGMLIGYDCPLAVAATSCITGTEEQPCGLKTILGWSIVGPGPPNAAQDVTGYCHRVSVKVIPAVSPSAVIKVLESDFSDSTTGDKVVSQEDLRFLEIMDEGIHRREDGHYEMPLPFKSHRPALPDNKRVAAVRLNHLKRKLIGNSKYLEDYKSFMDGIIERGDAELVCKDGVEGGRWYIPHHGVYNPNKPGKIRVVFDCSAKYQGESLNDHLLTGPDLINGLVGVLSRFRKFPVALMCDVEKMFHQFHVDNADRDYLRFLWWENGDINSEPREYRMTVHLFGAASSPGCANYGLKHIAEKHGKEFAEASRFILRNFYVDDGLGSVQSSAKAIQLVRDTREICSTGGLRLHKFLSNSREVLESIPESERVAGVKDVDLNQQELPVDRCLGIQWHVESDCFKFQIEARNQPLTRRGVLSTIASIYDPLGFIAPFVLVGKSILQGNVPEGCRLG</sequence>
<proteinExistence type="predicted"/>
<dbReference type="InterPro" id="IPR001878">
    <property type="entry name" value="Znf_CCHC"/>
</dbReference>
<accession>A0ABM1F0M8</accession>
<keyword evidence="1" id="KW-0479">Metal-binding</keyword>
<dbReference type="InterPro" id="IPR043502">
    <property type="entry name" value="DNA/RNA_pol_sf"/>
</dbReference>
<dbReference type="InterPro" id="IPR008042">
    <property type="entry name" value="Retrotrans_Pao"/>
</dbReference>
<dbReference type="GeneID" id="106817812"/>
<dbReference type="PANTHER" id="PTHR47331:SF5">
    <property type="entry name" value="RIBONUCLEASE H"/>
    <property type="match status" value="1"/>
</dbReference>
<feature type="region of interest" description="Disordered" evidence="2">
    <location>
        <begin position="291"/>
        <end position="321"/>
    </location>
</feature>
<keyword evidence="4" id="KW-1185">Reference proteome</keyword>
<dbReference type="RefSeq" id="XP_014677999.1">
    <property type="nucleotide sequence ID" value="XM_014822513.1"/>
</dbReference>